<keyword evidence="7" id="KW-0496">Mitochondrion</keyword>
<keyword evidence="6 11" id="KW-1133">Transmembrane helix</keyword>
<dbReference type="Pfam" id="PF02096">
    <property type="entry name" value="60KD_IMP"/>
    <property type="match status" value="1"/>
</dbReference>
<dbReference type="GO" id="GO:0032977">
    <property type="term" value="F:membrane insertase activity"/>
    <property type="evidence" value="ECO:0007669"/>
    <property type="project" value="InterPro"/>
</dbReference>
<accession>A0A8V5GJQ2</accession>
<keyword evidence="14" id="KW-1185">Reference proteome</keyword>
<evidence type="ECO:0000256" key="1">
    <source>
        <dbReference type="ARBA" id="ARBA00004448"/>
    </source>
</evidence>
<evidence type="ECO:0000256" key="3">
    <source>
        <dbReference type="ARBA" id="ARBA00022692"/>
    </source>
</evidence>
<sequence length="620" mass="64708">MGSNGIGTGRGRGPDAFGSRSQALRGPPWPWRPPVGPAAARRGLAGGGAEPGLTAPIAPMGPSPPLMGQTPPAPPPSPPLVGQDPSLIAPSPSLLPPSPPAAMGQDPLSMGQSMGLAPHAMGPGAPEVRLEELGLGACTPVGLVQNFLQFLHLDVGLPWWGAIAAGTLCVRVALLPLLLRAQREAAVLALHTPRLQQLSKGLAQARRGSDQREVARAYTELVGYQQRHNLNPLRGFLVPLVQTPVFVSFFLALQGMAAAPVPGLQWGGLGWFQDLSAPDPYYLLPVLVTASMGLVLELGAETGVSSPGGGAMRQLLRLLPLICLPFILHFPTAIFTYWLTSNSFSLLHVALLRVPALRARLGLPPPVKGGGVTPGGGGEKKGLIARMKQGKGIYGALWGSMGCLWGSMGVYGVSMGCLWGVYGVSMGVYGVSMGVYGGLWGSMGCLWVSMGVYGGLWGVYGVSMGCLWGVYGGLWGSMGVYGCLWGLWGLYVSLWVSPHCRVARGSGSPAGGAATMAPTAPPGHGRQGSPPPDLRQQPLGPPHPSPAPPPRLPSSHGRRHWGDLMGGPPLINQTPFYPIHCVYGALWVSMGSLWVSMGSLWVSVGLYGSLWGSMGLYVSL</sequence>
<evidence type="ECO:0000256" key="6">
    <source>
        <dbReference type="ARBA" id="ARBA00022989"/>
    </source>
</evidence>
<feature type="transmembrane region" description="Helical" evidence="11">
    <location>
        <begin position="236"/>
        <end position="261"/>
    </location>
</feature>
<evidence type="ECO:0000256" key="5">
    <source>
        <dbReference type="ARBA" id="ARBA00022946"/>
    </source>
</evidence>
<feature type="transmembrane region" description="Helical" evidence="11">
    <location>
        <begin position="281"/>
        <end position="298"/>
    </location>
</feature>
<evidence type="ECO:0000256" key="4">
    <source>
        <dbReference type="ARBA" id="ARBA00022792"/>
    </source>
</evidence>
<name>A0A8V5GJQ2_MELUD</name>
<keyword evidence="5" id="KW-0809">Transit peptide</keyword>
<evidence type="ECO:0000256" key="8">
    <source>
        <dbReference type="ARBA" id="ARBA00023136"/>
    </source>
</evidence>
<organism evidence="13 14">
    <name type="scientific">Melopsittacus undulatus</name>
    <name type="common">Budgerigar</name>
    <name type="synonym">Psittacus undulatus</name>
    <dbReference type="NCBI Taxonomy" id="13146"/>
    <lineage>
        <taxon>Eukaryota</taxon>
        <taxon>Metazoa</taxon>
        <taxon>Chordata</taxon>
        <taxon>Craniata</taxon>
        <taxon>Vertebrata</taxon>
        <taxon>Euteleostomi</taxon>
        <taxon>Archelosauria</taxon>
        <taxon>Archosauria</taxon>
        <taxon>Dinosauria</taxon>
        <taxon>Saurischia</taxon>
        <taxon>Theropoda</taxon>
        <taxon>Coelurosauria</taxon>
        <taxon>Aves</taxon>
        <taxon>Neognathae</taxon>
        <taxon>Neoaves</taxon>
        <taxon>Telluraves</taxon>
        <taxon>Australaves</taxon>
        <taxon>Psittaciformes</taxon>
        <taxon>Psittaculidae</taxon>
        <taxon>Melopsittacus</taxon>
    </lineage>
</organism>
<evidence type="ECO:0000256" key="11">
    <source>
        <dbReference type="SAM" id="Phobius"/>
    </source>
</evidence>
<feature type="compositionally biased region" description="Pro residues" evidence="10">
    <location>
        <begin position="529"/>
        <end position="552"/>
    </location>
</feature>
<protein>
    <recommendedName>
        <fullName evidence="12">Membrane insertase YidC/Oxa/ALB C-terminal domain-containing protein</fullName>
    </recommendedName>
</protein>
<feature type="region of interest" description="Disordered" evidence="10">
    <location>
        <begin position="511"/>
        <end position="558"/>
    </location>
</feature>
<dbReference type="InterPro" id="IPR028055">
    <property type="entry name" value="YidC/Oxa/ALB_C"/>
</dbReference>
<dbReference type="Ensembl" id="ENSMUNT00000028044.1">
    <property type="protein sequence ID" value="ENSMUNP00000025284.1"/>
    <property type="gene ID" value="ENSMUNG00000019761.1"/>
</dbReference>
<feature type="transmembrane region" description="Helical" evidence="11">
    <location>
        <begin position="318"/>
        <end position="338"/>
    </location>
</feature>
<proteinExistence type="inferred from homology"/>
<dbReference type="PANTHER" id="PTHR12428">
    <property type="entry name" value="OXA1"/>
    <property type="match status" value="1"/>
</dbReference>
<comment type="subcellular location">
    <subcellularLocation>
        <location evidence="9">Membrane</location>
        <topology evidence="9">Multi-pass membrane protein</topology>
    </subcellularLocation>
    <subcellularLocation>
        <location evidence="1">Mitochondrion inner membrane</location>
        <topology evidence="1">Multi-pass membrane protein</topology>
    </subcellularLocation>
</comment>
<evidence type="ECO:0000259" key="12">
    <source>
        <dbReference type="Pfam" id="PF02096"/>
    </source>
</evidence>
<dbReference type="InterPro" id="IPR001708">
    <property type="entry name" value="YidC/ALB3/OXA1/COX18"/>
</dbReference>
<dbReference type="NCBIfam" id="TIGR03592">
    <property type="entry name" value="yidC_oxa1_cterm"/>
    <property type="match status" value="1"/>
</dbReference>
<comment type="similarity">
    <text evidence="2 9">Belongs to the OXA1/ALB3/YidC family.</text>
</comment>
<evidence type="ECO:0000256" key="10">
    <source>
        <dbReference type="SAM" id="MobiDB-lite"/>
    </source>
</evidence>
<feature type="transmembrane region" description="Helical" evidence="11">
    <location>
        <begin position="157"/>
        <end position="179"/>
    </location>
</feature>
<dbReference type="GO" id="GO:0005743">
    <property type="term" value="C:mitochondrial inner membrane"/>
    <property type="evidence" value="ECO:0007669"/>
    <property type="project" value="UniProtKB-SubCell"/>
</dbReference>
<keyword evidence="8 11" id="KW-0472">Membrane</keyword>
<evidence type="ECO:0000256" key="9">
    <source>
        <dbReference type="RuleBase" id="RU003945"/>
    </source>
</evidence>
<reference evidence="13" key="3">
    <citation type="submission" date="2025-09" db="UniProtKB">
        <authorList>
            <consortium name="Ensembl"/>
        </authorList>
    </citation>
    <scope>IDENTIFICATION</scope>
</reference>
<gene>
    <name evidence="13" type="primary">LOC117437863</name>
</gene>
<feature type="region of interest" description="Disordered" evidence="10">
    <location>
        <begin position="1"/>
        <end position="117"/>
    </location>
</feature>
<dbReference type="AlphaFoldDB" id="A0A8V5GJQ2"/>
<evidence type="ECO:0000313" key="14">
    <source>
        <dbReference type="Proteomes" id="UP000694405"/>
    </source>
</evidence>
<evidence type="ECO:0000256" key="2">
    <source>
        <dbReference type="ARBA" id="ARBA00009877"/>
    </source>
</evidence>
<evidence type="ECO:0000313" key="13">
    <source>
        <dbReference type="Ensembl" id="ENSMUNP00000025284.1"/>
    </source>
</evidence>
<dbReference type="GO" id="GO:0032979">
    <property type="term" value="P:protein insertion into mitochondrial inner membrane from matrix"/>
    <property type="evidence" value="ECO:0007669"/>
    <property type="project" value="TreeGrafter"/>
</dbReference>
<feature type="compositionally biased region" description="Pro residues" evidence="10">
    <location>
        <begin position="59"/>
        <end position="79"/>
    </location>
</feature>
<feature type="transmembrane region" description="Helical" evidence="11">
    <location>
        <begin position="575"/>
        <end position="594"/>
    </location>
</feature>
<dbReference type="Proteomes" id="UP000694405">
    <property type="component" value="Chromosome 30"/>
</dbReference>
<feature type="compositionally biased region" description="Gly residues" evidence="10">
    <location>
        <begin position="1"/>
        <end position="11"/>
    </location>
</feature>
<keyword evidence="4" id="KW-0999">Mitochondrion inner membrane</keyword>
<feature type="transmembrane region" description="Helical" evidence="11">
    <location>
        <begin position="419"/>
        <end position="439"/>
    </location>
</feature>
<feature type="transmembrane region" description="Helical" evidence="11">
    <location>
        <begin position="477"/>
        <end position="496"/>
    </location>
</feature>
<dbReference type="PANTHER" id="PTHR12428:SF66">
    <property type="entry name" value="MITOCHONDRIAL INNER MEMBRANE PROTEIN OXA1L"/>
    <property type="match status" value="1"/>
</dbReference>
<reference evidence="13" key="2">
    <citation type="submission" date="2025-08" db="UniProtKB">
        <authorList>
            <consortium name="Ensembl"/>
        </authorList>
    </citation>
    <scope>IDENTIFICATION</scope>
</reference>
<reference evidence="13" key="1">
    <citation type="submission" date="2020-03" db="EMBL/GenBank/DDBJ databases">
        <title>Melopsittacus undulatus (budgerigar) genome, bMelUnd1, maternal haplotype with Z.</title>
        <authorList>
            <person name="Gedman G."/>
            <person name="Mountcastle J."/>
            <person name="Haase B."/>
            <person name="Formenti G."/>
            <person name="Wright T."/>
            <person name="Apodaca J."/>
            <person name="Pelan S."/>
            <person name="Chow W."/>
            <person name="Rhie A."/>
            <person name="Howe K."/>
            <person name="Fedrigo O."/>
            <person name="Jarvis E.D."/>
        </authorList>
    </citation>
    <scope>NUCLEOTIDE SEQUENCE [LARGE SCALE GENOMIC DNA]</scope>
</reference>
<dbReference type="CDD" id="cd20069">
    <property type="entry name" value="5TM_Oxa1-like"/>
    <property type="match status" value="1"/>
</dbReference>
<feature type="domain" description="Membrane insertase YidC/Oxa/ALB C-terminal" evidence="12">
    <location>
        <begin position="159"/>
        <end position="348"/>
    </location>
</feature>
<keyword evidence="3 9" id="KW-0812">Transmembrane</keyword>
<evidence type="ECO:0000256" key="7">
    <source>
        <dbReference type="ARBA" id="ARBA00023128"/>
    </source>
</evidence>
<feature type="compositionally biased region" description="Pro residues" evidence="10">
    <location>
        <begin position="27"/>
        <end position="36"/>
    </location>
</feature>